<dbReference type="EMBL" id="JBHUDJ010000001">
    <property type="protein sequence ID" value="MFD1585696.1"/>
    <property type="molecule type" value="Genomic_DNA"/>
</dbReference>
<comment type="caution">
    <text evidence="3">The sequence shown here is derived from an EMBL/GenBank/DDBJ whole genome shotgun (WGS) entry which is preliminary data.</text>
</comment>
<keyword evidence="4" id="KW-1185">Reference proteome</keyword>
<feature type="region of interest" description="Disordered" evidence="1">
    <location>
        <begin position="1"/>
        <end position="43"/>
    </location>
</feature>
<keyword evidence="2" id="KW-0472">Membrane</keyword>
<keyword evidence="2" id="KW-1133">Transmembrane helix</keyword>
<evidence type="ECO:0000313" key="3">
    <source>
        <dbReference type="EMBL" id="MFD1585696.1"/>
    </source>
</evidence>
<feature type="transmembrane region" description="Helical" evidence="2">
    <location>
        <begin position="57"/>
        <end position="81"/>
    </location>
</feature>
<dbReference type="InterPro" id="IPR018763">
    <property type="entry name" value="DUF2334"/>
</dbReference>
<evidence type="ECO:0000256" key="2">
    <source>
        <dbReference type="SAM" id="Phobius"/>
    </source>
</evidence>
<proteinExistence type="predicted"/>
<dbReference type="Proteomes" id="UP001597119">
    <property type="component" value="Unassembled WGS sequence"/>
</dbReference>
<reference evidence="3 4" key="1">
    <citation type="journal article" date="2019" name="Int. J. Syst. Evol. Microbiol.">
        <title>The Global Catalogue of Microorganisms (GCM) 10K type strain sequencing project: providing services to taxonomists for standard genome sequencing and annotation.</title>
        <authorList>
            <consortium name="The Broad Institute Genomics Platform"/>
            <consortium name="The Broad Institute Genome Sequencing Center for Infectious Disease"/>
            <person name="Wu L."/>
            <person name="Ma J."/>
        </authorList>
    </citation>
    <scope>NUCLEOTIDE SEQUENCE [LARGE SCALE GENOMIC DNA]</scope>
    <source>
        <strain evidence="3 4">CGMCC 1.12125</strain>
    </source>
</reference>
<name>A0ABD6C6A3_9EURY</name>
<dbReference type="InterPro" id="IPR011330">
    <property type="entry name" value="Glyco_hydro/deAcase_b/a-brl"/>
</dbReference>
<organism evidence="3 4">
    <name type="scientific">Halorientalis brevis</name>
    <dbReference type="NCBI Taxonomy" id="1126241"/>
    <lineage>
        <taxon>Archaea</taxon>
        <taxon>Methanobacteriati</taxon>
        <taxon>Methanobacteriota</taxon>
        <taxon>Stenosarchaea group</taxon>
        <taxon>Halobacteria</taxon>
        <taxon>Halobacteriales</taxon>
        <taxon>Haloarculaceae</taxon>
        <taxon>Halorientalis</taxon>
    </lineage>
</organism>
<dbReference type="Pfam" id="PF10096">
    <property type="entry name" value="DUF2334"/>
    <property type="match status" value="1"/>
</dbReference>
<keyword evidence="2" id="KW-0812">Transmembrane</keyword>
<evidence type="ECO:0000256" key="1">
    <source>
        <dbReference type="SAM" id="MobiDB-lite"/>
    </source>
</evidence>
<accession>A0ABD6C6A3</accession>
<protein>
    <submittedName>
        <fullName evidence="3">DUF2334 domain-containing protein</fullName>
    </submittedName>
</protein>
<dbReference type="AlphaFoldDB" id="A0ABD6C6A3"/>
<dbReference type="SUPFAM" id="SSF88713">
    <property type="entry name" value="Glycoside hydrolase/deacetylase"/>
    <property type="match status" value="1"/>
</dbReference>
<dbReference type="Gene3D" id="3.20.20.370">
    <property type="entry name" value="Glycoside hydrolase/deacetylase"/>
    <property type="match status" value="1"/>
</dbReference>
<evidence type="ECO:0000313" key="4">
    <source>
        <dbReference type="Proteomes" id="UP001597119"/>
    </source>
</evidence>
<gene>
    <name evidence="3" type="ORF">ACFR9U_01775</name>
</gene>
<sequence length="369" mass="41437">MTQSPNETNDDVVEAVGEYSPEATGDASLPDGEPRDHGRGGYLPLSPDASVSLRRRLLTGVVLVVILTISITGTLVAGPYVNAPADASPPTHRVQTIVIFRNDDIQPYYRTETMRAVDRIFVEESVPVTQGIIPMTGDRPIDETDDTCTYLRRRHRRHPELFEFALHGYTHEKLTAFYSGSEFGGLSPRNQLERIQKGTKIVKQCVGERPETFVPPMNTYDNTTAKKVAQVGYQTISGGSWFTREYYGKTSPFRAHGVSHVPNSASFVADWSTNRFRNDTELTDDFDRAYRNGTVYVQMIHYPTFDTPAKRERLRQFIDYMQSKEGVAFMTVDQYTDGIQRGTIRRVDDGWIVPCTADCDRTVRSGAAG</sequence>
<dbReference type="RefSeq" id="WP_247377292.1">
    <property type="nucleotide sequence ID" value="NZ_JALLGV010000003.1"/>
</dbReference>